<evidence type="ECO:0000313" key="6">
    <source>
        <dbReference type="Proteomes" id="UP000577362"/>
    </source>
</evidence>
<dbReference type="InterPro" id="IPR018232">
    <property type="entry name" value="Glyco_hydro_37_CS"/>
</dbReference>
<sequence>MQRRALVALLAACAFNVAFASAQEAEVETPAQLYGKLFEEVQLNRVFPDGKTFVDAVPKEPPATIVQRYEEERGKSGFDLSAFVAAHFTLPEAPSDAYRSDASGDVCSHIDALWEVLQRKPDVTEQYSSLLPLPAPYVVPGGRFREIYYWDSYFTMLGLEESGRHDLARHMVDNFASLIERFGHIPNGNRTYYVSRSQPPFFGLMVDLVAAHSADRTAVHTTFLPALAKEYAFWMEGADTLAPGEAHRRVVRLPDGTLLNRYWDDRDRPRDESYREDVETARGSNRPQPEVYRHLRAAAESGWDFSSRWLEDGNRLPTIRTTDVVPVDLNSLLYRLETVLAEAYEADRKPEKAAEIRARAELRKAAVQRHVWDDEKTIFADYLWREDRRIDAVTAAALYPLFTGIATPEQAGEVAKAVRADLLKPGGLVTTTVATGEQWDAPNGWAPLQWIAIKGLADYGETDLARTIAERFASKAVAAWRATGKLMEKYNVVDEQLVTGGGEYPTQDGFGWTNGVLRKILVLYPDAVKERDAVAGCASRAANDNRPPARQPATAQ</sequence>
<dbReference type="NCBIfam" id="NF009773">
    <property type="entry name" value="PRK13270.1"/>
    <property type="match status" value="1"/>
</dbReference>
<evidence type="ECO:0000256" key="3">
    <source>
        <dbReference type="ARBA" id="ARBA00073174"/>
    </source>
</evidence>
<dbReference type="InterPro" id="IPR001661">
    <property type="entry name" value="Glyco_hydro_37"/>
</dbReference>
<evidence type="ECO:0000256" key="4">
    <source>
        <dbReference type="SAM" id="SignalP"/>
    </source>
</evidence>
<keyword evidence="1 5" id="KW-0378">Hydrolase</keyword>
<dbReference type="InterPro" id="IPR008928">
    <property type="entry name" value="6-hairpin_glycosidase_sf"/>
</dbReference>
<dbReference type="PRINTS" id="PR00744">
    <property type="entry name" value="GLHYDRLASE37"/>
</dbReference>
<keyword evidence="6" id="KW-1185">Reference proteome</keyword>
<protein>
    <recommendedName>
        <fullName evidence="3">Putative periplasmic trehalase</fullName>
    </recommendedName>
</protein>
<dbReference type="PROSITE" id="PS00927">
    <property type="entry name" value="TREHALASE_1"/>
    <property type="match status" value="1"/>
</dbReference>
<evidence type="ECO:0000256" key="1">
    <source>
        <dbReference type="ARBA" id="ARBA00022801"/>
    </source>
</evidence>
<feature type="signal peptide" evidence="4">
    <location>
        <begin position="1"/>
        <end position="20"/>
    </location>
</feature>
<dbReference type="Proteomes" id="UP000577362">
    <property type="component" value="Unassembled WGS sequence"/>
</dbReference>
<keyword evidence="4" id="KW-0732">Signal</keyword>
<dbReference type="PROSITE" id="PS00928">
    <property type="entry name" value="TREHALASE_2"/>
    <property type="match status" value="1"/>
</dbReference>
<accession>A0A840BTU8</accession>
<name>A0A840BTU8_9HYPH</name>
<dbReference type="Pfam" id="PF01204">
    <property type="entry name" value="Trehalase"/>
    <property type="match status" value="1"/>
</dbReference>
<dbReference type="GO" id="GO:0004555">
    <property type="term" value="F:alpha,alpha-trehalase activity"/>
    <property type="evidence" value="ECO:0007669"/>
    <property type="project" value="InterPro"/>
</dbReference>
<evidence type="ECO:0000313" key="5">
    <source>
        <dbReference type="EMBL" id="MBB4016003.1"/>
    </source>
</evidence>
<dbReference type="RefSeq" id="WP_183315875.1">
    <property type="nucleotide sequence ID" value="NZ_JACIEN010000001.1"/>
</dbReference>
<feature type="chain" id="PRO_5032478504" description="Putative periplasmic trehalase" evidence="4">
    <location>
        <begin position="21"/>
        <end position="556"/>
    </location>
</feature>
<proteinExistence type="predicted"/>
<reference evidence="5 6" key="1">
    <citation type="submission" date="2020-08" db="EMBL/GenBank/DDBJ databases">
        <title>Genomic Encyclopedia of Type Strains, Phase IV (KMG-IV): sequencing the most valuable type-strain genomes for metagenomic binning, comparative biology and taxonomic classification.</title>
        <authorList>
            <person name="Goeker M."/>
        </authorList>
    </citation>
    <scope>NUCLEOTIDE SEQUENCE [LARGE SCALE GENOMIC DNA]</scope>
    <source>
        <strain evidence="5 6">DSM 103737</strain>
    </source>
</reference>
<dbReference type="NCBIfam" id="NF009774">
    <property type="entry name" value="PRK13271.1"/>
    <property type="match status" value="1"/>
</dbReference>
<dbReference type="GO" id="GO:0005993">
    <property type="term" value="P:trehalose catabolic process"/>
    <property type="evidence" value="ECO:0007669"/>
    <property type="project" value="TreeGrafter"/>
</dbReference>
<keyword evidence="2 5" id="KW-0326">Glycosidase</keyword>
<dbReference type="Gene3D" id="1.50.10.10">
    <property type="match status" value="1"/>
</dbReference>
<dbReference type="EMBL" id="JACIEN010000001">
    <property type="protein sequence ID" value="MBB4016003.1"/>
    <property type="molecule type" value="Genomic_DNA"/>
</dbReference>
<dbReference type="AlphaFoldDB" id="A0A840BTU8"/>
<gene>
    <name evidence="5" type="ORF">GGR16_001009</name>
</gene>
<comment type="caution">
    <text evidence="5">The sequence shown here is derived from an EMBL/GenBank/DDBJ whole genome shotgun (WGS) entry which is preliminary data.</text>
</comment>
<dbReference type="PANTHER" id="PTHR23403:SF1">
    <property type="entry name" value="TREHALASE"/>
    <property type="match status" value="1"/>
</dbReference>
<dbReference type="SUPFAM" id="SSF48208">
    <property type="entry name" value="Six-hairpin glycosidases"/>
    <property type="match status" value="1"/>
</dbReference>
<dbReference type="InterPro" id="IPR012341">
    <property type="entry name" value="6hp_glycosidase-like_sf"/>
</dbReference>
<organism evidence="5 6">
    <name type="scientific">Chelatococcus caeni</name>
    <dbReference type="NCBI Taxonomy" id="1348468"/>
    <lineage>
        <taxon>Bacteria</taxon>
        <taxon>Pseudomonadati</taxon>
        <taxon>Pseudomonadota</taxon>
        <taxon>Alphaproteobacteria</taxon>
        <taxon>Hyphomicrobiales</taxon>
        <taxon>Chelatococcaceae</taxon>
        <taxon>Chelatococcus</taxon>
    </lineage>
</organism>
<evidence type="ECO:0000256" key="2">
    <source>
        <dbReference type="ARBA" id="ARBA00023295"/>
    </source>
</evidence>
<dbReference type="PANTHER" id="PTHR23403">
    <property type="entry name" value="TREHALASE"/>
    <property type="match status" value="1"/>
</dbReference>
<dbReference type="FunFam" id="1.50.10.10:FF:000003">
    <property type="entry name" value="Cytoplasmic trehalase"/>
    <property type="match status" value="1"/>
</dbReference>